<name>A0A6L5GU89_9FIRM</name>
<dbReference type="Pfam" id="PF07751">
    <property type="entry name" value="Abi_2"/>
    <property type="match status" value="1"/>
</dbReference>
<comment type="caution">
    <text evidence="1">The sequence shown here is derived from an EMBL/GenBank/DDBJ whole genome shotgun (WGS) entry which is preliminary data.</text>
</comment>
<gene>
    <name evidence="1" type="ORF">FRC53_10240</name>
</gene>
<evidence type="ECO:0000313" key="1">
    <source>
        <dbReference type="EMBL" id="MQM73757.1"/>
    </source>
</evidence>
<accession>A0A6L5GU89</accession>
<reference evidence="1" key="1">
    <citation type="journal article" date="2020" name="Appl. Environ. Microbiol.">
        <title>Medium-Chain Fatty Acid Synthesis by 'Candidatus Weimeria bifida' gen. nov., sp. nov., and 'Candidatus Pseudoramibacter fermentans' sp. nov.</title>
        <authorList>
            <person name="Scarborough M.J."/>
            <person name="Myers K.S."/>
            <person name="Donohue T.J."/>
            <person name="Noguera D.R."/>
        </authorList>
    </citation>
    <scope>NUCLEOTIDE SEQUENCE</scope>
    <source>
        <strain evidence="1">EUB1.1</strain>
    </source>
</reference>
<dbReference type="AlphaFoldDB" id="A0A6L5GU89"/>
<dbReference type="InterPro" id="IPR011664">
    <property type="entry name" value="Abi_system_AbiD/AbiF-like"/>
</dbReference>
<proteinExistence type="predicted"/>
<dbReference type="Proteomes" id="UP000473648">
    <property type="component" value="Unassembled WGS sequence"/>
</dbReference>
<keyword evidence="2" id="KW-1185">Reference proteome</keyword>
<organism evidence="1 2">
    <name type="scientific">Candidatus Pseudoramibacter fermentans</name>
    <dbReference type="NCBI Taxonomy" id="2594427"/>
    <lineage>
        <taxon>Bacteria</taxon>
        <taxon>Bacillati</taxon>
        <taxon>Bacillota</taxon>
        <taxon>Clostridia</taxon>
        <taxon>Eubacteriales</taxon>
        <taxon>Eubacteriaceae</taxon>
        <taxon>Pseudoramibacter</taxon>
    </lineage>
</organism>
<evidence type="ECO:0000313" key="2">
    <source>
        <dbReference type="Proteomes" id="UP000473648"/>
    </source>
</evidence>
<evidence type="ECO:0008006" key="3">
    <source>
        <dbReference type="Google" id="ProtNLM"/>
    </source>
</evidence>
<protein>
    <recommendedName>
        <fullName evidence="3">Abi family protein</fullName>
    </recommendedName>
</protein>
<sequence length="372" mass="43944">MRCIMNGKQRQFNLGVTKAGKTNVGFDRKYTNPSKREDQPHIMHAHHGIVIDDKKQAVKILQRVPYDLLIYPGLKIWYSRSPNGNKFMQGTTIEELYELYKFDSFMKGKILEVVRSFENMFLGSLAYHFEYEYQEAANKRELFQKKRVRKHNMGYSKSGESKGEGKIFYKMVPLWDQFFSDNSNITINDEIDIWKSLKRNRFLKRIKQKNVENVYKDRLNAIRFDTREINFMRQNVGFKSTTVQQQCIVDIIRFSCVSNTIWRKDIGAKDFEYLLDTIRQFRNASAHPGYILNKVTTWNGPIEKLPTKLKLTENRVPLNIFIKTFVYFLPKDLINSFTLAVRQELFSLNSKRKIGPKHLKRLEDIIGIKMMS</sequence>
<dbReference type="EMBL" id="VOGB01000012">
    <property type="protein sequence ID" value="MQM73757.1"/>
    <property type="molecule type" value="Genomic_DNA"/>
</dbReference>